<feature type="chain" id="PRO_5045166891" evidence="3">
    <location>
        <begin position="24"/>
        <end position="326"/>
    </location>
</feature>
<keyword evidence="5" id="KW-1185">Reference proteome</keyword>
<proteinExistence type="inferred from homology"/>
<sequence>MITRRSLAALAAGSLMLPAALRAQGAAPQNTTAMPAAGKRAWAEQVPQIRLGLLGGENEGDRLGRFDAYRKLIEDTFQVPTRLYPAADYSGVMQAFAAKQIEASSMGASGYAGTWLDTNGGVEPLVVPREKDGSISYVSVMITRKDSGIASLDQMKGHSLAWADPNSTSGYLVPRSELRGNGIDINSFFSRTGFAGGHEQAVVAVQQKQYDAAVTWASGQGDEAQGFTRGNLRAMVEKGMLNMNDMRIIWTSRPILNGPLVVRTDLPAAFKTDFTDFHLALPSAHPAIYEAIERGGGLGYARVTHAQFEPIVQLRREEAAERRRRT</sequence>
<dbReference type="RefSeq" id="WP_207417532.1">
    <property type="nucleotide sequence ID" value="NZ_CP061177.1"/>
</dbReference>
<comment type="caution">
    <text evidence="4">The sequence shown here is derived from an EMBL/GenBank/DDBJ whole genome shotgun (WGS) entry which is preliminary data.</text>
</comment>
<reference evidence="4 5" key="1">
    <citation type="submission" date="2020-09" db="EMBL/GenBank/DDBJ databases">
        <title>Roseomonas.</title>
        <authorList>
            <person name="Zhu W."/>
        </authorList>
    </citation>
    <scope>NUCLEOTIDE SEQUENCE [LARGE SCALE GENOMIC DNA]</scope>
    <source>
        <strain evidence="4 5">573</strain>
    </source>
</reference>
<dbReference type="SUPFAM" id="SSF53850">
    <property type="entry name" value="Periplasmic binding protein-like II"/>
    <property type="match status" value="1"/>
</dbReference>
<evidence type="ECO:0000256" key="2">
    <source>
        <dbReference type="ARBA" id="ARBA00022729"/>
    </source>
</evidence>
<dbReference type="Proteomes" id="UP001518989">
    <property type="component" value="Unassembled WGS sequence"/>
</dbReference>
<dbReference type="PANTHER" id="PTHR35841:SF1">
    <property type="entry name" value="PHOSPHONATES-BINDING PERIPLASMIC PROTEIN"/>
    <property type="match status" value="1"/>
</dbReference>
<dbReference type="CDD" id="cd01071">
    <property type="entry name" value="PBP2_PhnD_like"/>
    <property type="match status" value="1"/>
</dbReference>
<dbReference type="Gene3D" id="3.40.190.10">
    <property type="entry name" value="Periplasmic binding protein-like II"/>
    <property type="match status" value="2"/>
</dbReference>
<accession>A0ABS3KS60</accession>
<evidence type="ECO:0000313" key="4">
    <source>
        <dbReference type="EMBL" id="MBO1079790.1"/>
    </source>
</evidence>
<dbReference type="PANTHER" id="PTHR35841">
    <property type="entry name" value="PHOSPHONATES-BINDING PERIPLASMIC PROTEIN"/>
    <property type="match status" value="1"/>
</dbReference>
<keyword evidence="2 3" id="KW-0732">Signal</keyword>
<dbReference type="Pfam" id="PF12974">
    <property type="entry name" value="Phosphonate-bd"/>
    <property type="match status" value="1"/>
</dbReference>
<dbReference type="InterPro" id="IPR005770">
    <property type="entry name" value="PhnD"/>
</dbReference>
<evidence type="ECO:0000256" key="1">
    <source>
        <dbReference type="ARBA" id="ARBA00007162"/>
    </source>
</evidence>
<protein>
    <submittedName>
        <fullName evidence="4">Phosphate/phosphite/phosphonate ABC transporter substrate-binding protein</fullName>
    </submittedName>
</protein>
<evidence type="ECO:0000256" key="3">
    <source>
        <dbReference type="SAM" id="SignalP"/>
    </source>
</evidence>
<name>A0ABS3KS60_9PROT</name>
<feature type="signal peptide" evidence="3">
    <location>
        <begin position="1"/>
        <end position="23"/>
    </location>
</feature>
<dbReference type="NCBIfam" id="TIGR01098">
    <property type="entry name" value="3A0109s03R"/>
    <property type="match status" value="1"/>
</dbReference>
<evidence type="ECO:0000313" key="5">
    <source>
        <dbReference type="Proteomes" id="UP001518989"/>
    </source>
</evidence>
<organism evidence="4 5">
    <name type="scientific">Roseomonas haemaphysalidis</name>
    <dbReference type="NCBI Taxonomy" id="2768162"/>
    <lineage>
        <taxon>Bacteria</taxon>
        <taxon>Pseudomonadati</taxon>
        <taxon>Pseudomonadota</taxon>
        <taxon>Alphaproteobacteria</taxon>
        <taxon>Acetobacterales</taxon>
        <taxon>Roseomonadaceae</taxon>
        <taxon>Roseomonas</taxon>
    </lineage>
</organism>
<comment type="similarity">
    <text evidence="1">Belongs to the phosphate/phosphite/phosphonate binding protein family.</text>
</comment>
<dbReference type="EMBL" id="JACTNG010000006">
    <property type="protein sequence ID" value="MBO1079790.1"/>
    <property type="molecule type" value="Genomic_DNA"/>
</dbReference>
<gene>
    <name evidence="4" type="primary">phnD</name>
    <name evidence="4" type="ORF">IAI61_12190</name>
</gene>